<dbReference type="PANTHER" id="PTHR43617:SF9">
    <property type="entry name" value="GNAT FAMILY ACETYLTRANSFERASE"/>
    <property type="match status" value="1"/>
</dbReference>
<dbReference type="PANTHER" id="PTHR43617">
    <property type="entry name" value="L-AMINO ACID N-ACETYLTRANSFERASE"/>
    <property type="match status" value="1"/>
</dbReference>
<dbReference type="eggNOG" id="ENOG502S8V6">
    <property type="taxonomic scope" value="Eukaryota"/>
</dbReference>
<dbReference type="InParanoid" id="A0A0L0HCA4"/>
<dbReference type="OMA" id="ACCQLEH"/>
<keyword evidence="3" id="KW-1185">Reference proteome</keyword>
<evidence type="ECO:0000313" key="2">
    <source>
        <dbReference type="EMBL" id="KNC99170.1"/>
    </source>
</evidence>
<dbReference type="Proteomes" id="UP000053201">
    <property type="component" value="Unassembled WGS sequence"/>
</dbReference>
<dbReference type="InterPro" id="IPR000182">
    <property type="entry name" value="GNAT_dom"/>
</dbReference>
<gene>
    <name evidence="2" type="ORF">SPPG_05424</name>
</gene>
<organism evidence="2 3">
    <name type="scientific">Spizellomyces punctatus (strain DAOM BR117)</name>
    <dbReference type="NCBI Taxonomy" id="645134"/>
    <lineage>
        <taxon>Eukaryota</taxon>
        <taxon>Fungi</taxon>
        <taxon>Fungi incertae sedis</taxon>
        <taxon>Chytridiomycota</taxon>
        <taxon>Chytridiomycota incertae sedis</taxon>
        <taxon>Chytridiomycetes</taxon>
        <taxon>Spizellomycetales</taxon>
        <taxon>Spizellomycetaceae</taxon>
        <taxon>Spizellomyces</taxon>
    </lineage>
</organism>
<dbReference type="InterPro" id="IPR016181">
    <property type="entry name" value="Acyl_CoA_acyltransferase"/>
</dbReference>
<dbReference type="Gene3D" id="3.40.630.30">
    <property type="match status" value="1"/>
</dbReference>
<feature type="domain" description="N-acetyltransferase" evidence="1">
    <location>
        <begin position="11"/>
        <end position="184"/>
    </location>
</feature>
<dbReference type="SUPFAM" id="SSF55729">
    <property type="entry name" value="Acyl-CoA N-acyltransferases (Nat)"/>
    <property type="match status" value="1"/>
</dbReference>
<reference evidence="2 3" key="1">
    <citation type="submission" date="2009-08" db="EMBL/GenBank/DDBJ databases">
        <title>The Genome Sequence of Spizellomyces punctatus strain DAOM BR117.</title>
        <authorList>
            <consortium name="The Broad Institute Genome Sequencing Platform"/>
            <person name="Russ C."/>
            <person name="Cuomo C."/>
            <person name="Shea T."/>
            <person name="Young S.K."/>
            <person name="Zeng Q."/>
            <person name="Koehrsen M."/>
            <person name="Haas B."/>
            <person name="Borodovsky M."/>
            <person name="Guigo R."/>
            <person name="Alvarado L."/>
            <person name="Berlin A."/>
            <person name="Bochicchio J."/>
            <person name="Borenstein D."/>
            <person name="Chapman S."/>
            <person name="Chen Z."/>
            <person name="Engels R."/>
            <person name="Freedman E."/>
            <person name="Gellesch M."/>
            <person name="Goldberg J."/>
            <person name="Griggs A."/>
            <person name="Gujja S."/>
            <person name="Heiman D."/>
            <person name="Hepburn T."/>
            <person name="Howarth C."/>
            <person name="Jen D."/>
            <person name="Larson L."/>
            <person name="Lewis B."/>
            <person name="Mehta T."/>
            <person name="Park D."/>
            <person name="Pearson M."/>
            <person name="Roberts A."/>
            <person name="Saif S."/>
            <person name="Shenoy N."/>
            <person name="Sisk P."/>
            <person name="Stolte C."/>
            <person name="Sykes S."/>
            <person name="Thomson T."/>
            <person name="Walk T."/>
            <person name="White J."/>
            <person name="Yandava C."/>
            <person name="Burger G."/>
            <person name="Gray M.W."/>
            <person name="Holland P.W.H."/>
            <person name="King N."/>
            <person name="Lang F.B.F."/>
            <person name="Roger A.J."/>
            <person name="Ruiz-Trillo I."/>
            <person name="Lander E."/>
            <person name="Nusbaum C."/>
        </authorList>
    </citation>
    <scope>NUCLEOTIDE SEQUENCE [LARGE SCALE GENOMIC DNA]</scope>
    <source>
        <strain evidence="2 3">DAOM BR117</strain>
    </source>
</reference>
<dbReference type="OrthoDB" id="5689at2759"/>
<evidence type="ECO:0000313" key="3">
    <source>
        <dbReference type="Proteomes" id="UP000053201"/>
    </source>
</evidence>
<dbReference type="RefSeq" id="XP_016607210.1">
    <property type="nucleotide sequence ID" value="XM_016753639.1"/>
</dbReference>
<name>A0A0L0HCA4_SPIPD</name>
<evidence type="ECO:0000259" key="1">
    <source>
        <dbReference type="PROSITE" id="PS51186"/>
    </source>
</evidence>
<dbReference type="Pfam" id="PF00583">
    <property type="entry name" value="Acetyltransf_1"/>
    <property type="match status" value="1"/>
</dbReference>
<dbReference type="EMBL" id="KQ257458">
    <property type="protein sequence ID" value="KNC99170.1"/>
    <property type="molecule type" value="Genomic_DNA"/>
</dbReference>
<dbReference type="InterPro" id="IPR050276">
    <property type="entry name" value="MshD_Acetyltransferase"/>
</dbReference>
<dbReference type="GO" id="GO:0016747">
    <property type="term" value="F:acyltransferase activity, transferring groups other than amino-acyl groups"/>
    <property type="evidence" value="ECO:0007669"/>
    <property type="project" value="InterPro"/>
</dbReference>
<protein>
    <recommendedName>
        <fullName evidence="1">N-acetyltransferase domain-containing protein</fullName>
    </recommendedName>
</protein>
<accession>A0A0L0HCA4</accession>
<sequence>MATETYLPAHPGIRPATAQDIPVLLDIINGAYRNDAGWTTESHLVEGARALAPDLEKLIPPLRDPSTGTFLVYHPTTSTDPLGCINAEILPDNEGYFGMFAVNQSQQGQGIGRKLMEASFEVMRIKGCKKCVINVLTDRKDIQAWYGRCGFIMTGKTVPFPSDAGASKLKPGVQPVLVYMEREL</sequence>
<dbReference type="PROSITE" id="PS51186">
    <property type="entry name" value="GNAT"/>
    <property type="match status" value="1"/>
</dbReference>
<dbReference type="VEuPathDB" id="FungiDB:SPPG_05424"/>
<dbReference type="GeneID" id="27688798"/>
<proteinExistence type="predicted"/>
<dbReference type="STRING" id="645134.A0A0L0HCA4"/>
<dbReference type="CDD" id="cd04301">
    <property type="entry name" value="NAT_SF"/>
    <property type="match status" value="1"/>
</dbReference>
<dbReference type="AlphaFoldDB" id="A0A0L0HCA4"/>